<protein>
    <submittedName>
        <fullName evidence="2">Uncharacterized protein</fullName>
    </submittedName>
</protein>
<evidence type="ECO:0000313" key="2">
    <source>
        <dbReference type="EMBL" id="VVC45362.1"/>
    </source>
</evidence>
<feature type="transmembrane region" description="Helical" evidence="1">
    <location>
        <begin position="78"/>
        <end position="96"/>
    </location>
</feature>
<accession>A0A5E4NK75</accession>
<organism evidence="2 3">
    <name type="scientific">Cinara cedri</name>
    <dbReference type="NCBI Taxonomy" id="506608"/>
    <lineage>
        <taxon>Eukaryota</taxon>
        <taxon>Metazoa</taxon>
        <taxon>Ecdysozoa</taxon>
        <taxon>Arthropoda</taxon>
        <taxon>Hexapoda</taxon>
        <taxon>Insecta</taxon>
        <taxon>Pterygota</taxon>
        <taxon>Neoptera</taxon>
        <taxon>Paraneoptera</taxon>
        <taxon>Hemiptera</taxon>
        <taxon>Sternorrhyncha</taxon>
        <taxon>Aphidomorpha</taxon>
        <taxon>Aphidoidea</taxon>
        <taxon>Aphididae</taxon>
        <taxon>Lachninae</taxon>
        <taxon>Cinara</taxon>
    </lineage>
</organism>
<gene>
    <name evidence="2" type="ORF">CINCED_3A025554</name>
</gene>
<name>A0A5E4NK75_9HEMI</name>
<keyword evidence="1" id="KW-1133">Transmembrane helix</keyword>
<reference evidence="2 3" key="1">
    <citation type="submission" date="2019-08" db="EMBL/GenBank/DDBJ databases">
        <authorList>
            <person name="Alioto T."/>
            <person name="Alioto T."/>
            <person name="Gomez Garrido J."/>
        </authorList>
    </citation>
    <scope>NUCLEOTIDE SEQUENCE [LARGE SCALE GENOMIC DNA]</scope>
</reference>
<dbReference type="AlphaFoldDB" id="A0A5E4NK75"/>
<feature type="transmembrane region" description="Helical" evidence="1">
    <location>
        <begin position="116"/>
        <end position="135"/>
    </location>
</feature>
<dbReference type="OrthoDB" id="6591445at2759"/>
<feature type="transmembrane region" description="Helical" evidence="1">
    <location>
        <begin position="291"/>
        <end position="311"/>
    </location>
</feature>
<keyword evidence="1" id="KW-0812">Transmembrane</keyword>
<feature type="transmembrane region" description="Helical" evidence="1">
    <location>
        <begin position="317"/>
        <end position="338"/>
    </location>
</feature>
<proteinExistence type="predicted"/>
<evidence type="ECO:0000256" key="1">
    <source>
        <dbReference type="SAM" id="Phobius"/>
    </source>
</evidence>
<keyword evidence="1" id="KW-0472">Membrane</keyword>
<evidence type="ECO:0000313" key="3">
    <source>
        <dbReference type="Proteomes" id="UP000325440"/>
    </source>
</evidence>
<feature type="transmembrane region" description="Helical" evidence="1">
    <location>
        <begin position="147"/>
        <end position="165"/>
    </location>
</feature>
<feature type="transmembrane region" description="Helical" evidence="1">
    <location>
        <begin position="185"/>
        <end position="205"/>
    </location>
</feature>
<sequence>MADEAAKDHDLIARTKKVSELVKESYNDLLKSRSKLLLELADINDDHDDFTIPSTPCYSDLSFRHLLKRPTEVLYRESRVFIIVLMSVTFSVQMFSRDIWIPFFEPALVAFPAWSQISLALLSFWNVIMCALLMVPSCIVINKYGCLTSSSLMGSATGLLVAIVLQASQPLSSSNSARCKTIVTSLMYICFAMNTACLLLVYVWFPKEYSYSKQSKTSSTTWKYIPSVMFVLQAISKNIGLVYIALSYVCSNAYSWPWYQMIDVTFSKMDYLPVSRFSEGGYHVTGENCRFWMIVQTCILTLVVCWFADSVADSNKFYALICHFFGSAFLLCVVWTVTSRQNPSYFVSRVMLAFPLQWATQSLLYQMIADNAYPLPENVAVGLVHVLKMIFETFVYLVMAIIPEHPLELP</sequence>
<keyword evidence="3" id="KW-1185">Reference proteome</keyword>
<dbReference type="EMBL" id="CABPRJ010002400">
    <property type="protein sequence ID" value="VVC45362.1"/>
    <property type="molecule type" value="Genomic_DNA"/>
</dbReference>
<dbReference type="Proteomes" id="UP000325440">
    <property type="component" value="Unassembled WGS sequence"/>
</dbReference>